<reference evidence="4 5" key="1">
    <citation type="journal article" date="2006" name="Int. J. Syst. Evol. Microbiol.">
        <title>Dyella yeojuensis sp. nov., isolated from greenhouse soil in Korea.</title>
        <authorList>
            <person name="Kim B.Y."/>
            <person name="Weon H.Y."/>
            <person name="Lee K.H."/>
            <person name="Seok S.J."/>
            <person name="Kwon S.W."/>
            <person name="Go S.J."/>
            <person name="Stackebrandt E."/>
        </authorList>
    </citation>
    <scope>NUCLEOTIDE SEQUENCE [LARGE SCALE GENOMIC DNA]</scope>
    <source>
        <strain evidence="4 5">DSM 17673</strain>
    </source>
</reference>
<dbReference type="PANTHER" id="PTHR32305:SF15">
    <property type="entry name" value="PROTEIN RHSA-RELATED"/>
    <property type="match status" value="1"/>
</dbReference>
<dbReference type="InterPro" id="IPR031325">
    <property type="entry name" value="RHS_repeat"/>
</dbReference>
<dbReference type="EMBL" id="JAAQTL010000001">
    <property type="protein sequence ID" value="NID15937.1"/>
    <property type="molecule type" value="Genomic_DNA"/>
</dbReference>
<dbReference type="InterPro" id="IPR050708">
    <property type="entry name" value="T6SS_VgrG/RHS"/>
</dbReference>
<dbReference type="InterPro" id="IPR022385">
    <property type="entry name" value="Rhs_assc_core"/>
</dbReference>
<evidence type="ECO:0000256" key="2">
    <source>
        <dbReference type="SAM" id="SignalP"/>
    </source>
</evidence>
<feature type="chain" id="PRO_5031056551" evidence="2">
    <location>
        <begin position="30"/>
        <end position="1529"/>
    </location>
</feature>
<evidence type="ECO:0000313" key="4">
    <source>
        <dbReference type="EMBL" id="NID15937.1"/>
    </source>
</evidence>
<dbReference type="Pfam" id="PF05593">
    <property type="entry name" value="RHS_repeat"/>
    <property type="match status" value="3"/>
</dbReference>
<dbReference type="PANTHER" id="PTHR32305">
    <property type="match status" value="1"/>
</dbReference>
<protein>
    <submittedName>
        <fullName evidence="4">RHS repeat protein</fullName>
    </submittedName>
</protein>
<dbReference type="InterPro" id="IPR006530">
    <property type="entry name" value="YD"/>
</dbReference>
<dbReference type="Gene3D" id="2.180.10.10">
    <property type="entry name" value="RHS repeat-associated core"/>
    <property type="match status" value="3"/>
</dbReference>
<feature type="domain" description="Type VI secretion system effector TseH-like" evidence="3">
    <location>
        <begin position="1402"/>
        <end position="1523"/>
    </location>
</feature>
<sequence>MPIHRSTHAHRATLAVAISFALVAGTAQAQETPEPFPAYRDGHLVPTPEGDEHHDGTLLASDVAQAADVWCASHSEYPGCVLKTHAEREIPGADGKHSAYSKLDITLELTDTQGRVSERVIDGGIGLVRSCPTDAILVTDAGGYLDNRERVTAQRAVACASPDALPKSASLGVPEESGANQCPIGNSPMVGNPLNPLTMSKIEQVVDYVGPTASGLTFGRTYHSGAFPLGGVDPKTGARYPAGARIGARWRHTYDRAFVRRPYYDGAGRVYGTALHLLREDGGETRFVKQGDTFVPAEGERGSLREHPEGGWMYTWADLTVERFDDQGRLRSRTDANGNTLTLHYDEITVGIGVRVTVLVRVSDRQGRELRLGYDRLGRVETVDTPDGRLNYSYSGDLLEGLDADLVKVGYPDGHAVAYLYDEPGLGGTPNHKLTGIVGQDGKRFATFRYDAYHRAVGSAHGEDTERTDLRVWDDTQIDIERPGRDGEHWSPTYANGVIRLGQREEDRRGHSVTRDFAYLGNLVTRQTDYLGVPTTYRYDRTRQLEVERTEAEGTPVARTVTTTWHPIFDKPTRIDRGATWTTFDYDARGNLVEQRDGGRADAGDDTTAPWPEERITRYTHDAAGRLLTVDGPQPGADDTTRYSYRLADAPGCASGGACDWRQGDLHTVTHPLGHVHTVLAYDAAGRVRTSTDANGVRTERTYDAMGRPLTVTLRARRDGTPSATDIVTRATYTAHGDLDTLTDPDGATLTHRYNAARRLIEQVDALGRTRRIERDAQGLIDNDRFNRADGTEDLHRAFRYDNDGVVERVMYNGSIIDYEVDANGRLLQRFGWFRSPALTRDARGRVARLTEGRGDEAAETTLTYDGTDQVKTVVDPKGLATAYLRNGLGDLLWRRSPDTGDTIFEPDAAGQPVRETPADARTLERAYDAAGRLTAVTYSDTAKTTFVYDQPELACAPDATFAVGRLSTVTDRDGRTSFCYDFAGRVVQKIQVTRGVRLELRYAYTPAGRLAAMTYPDGRTVTYTRDAAGQVTGVTTQAPLAAAQPLITDVQHDALGRVLGWTAGTRNVTRGYHALGLVTGVHDLRPGGLNLTLDYLNGEVDTISSGLVPGFMFHDSAARLVATSWLGLPAVLHQYSYDGTGNRLTWDTGALQKRRYVYAEDSHRLLIGDNVPREYDANGNTTRIGERGFVYDASGRMSQATVNGVVEMNYAYNPFGQQVAKYIAGQTTVALHDEAGHWLGDYDGAGQPIRQVAWLDDLPIAAIDGNAIRDIQTDHLGTPRVVIDRATDKAIWTWSIVGDAFGSDAPNEDPDGDGTKYVFDMRFPGQRYDAVTKLFQNGWRDYDPLGGRYIQSDPIGLSGGISTYAYVGSNPYARVDPRGLDGMIVTFPNYMVDTGFGFKAPLGHSGVIAINDMTGDAQYFDIGRYGGKYGDVRGPSPVGKISFDAQGNPTHSSLVAVLEKVSSEFGRGYTSVMTAYSKDADALSMWAYAMERKENREKYPYTVNPFSTYPMNFCHSFAKEVFSAGMGR</sequence>
<dbReference type="Pfam" id="PF25218">
    <property type="entry name" value="TseH"/>
    <property type="match status" value="1"/>
</dbReference>
<dbReference type="RefSeq" id="WP_166699622.1">
    <property type="nucleotide sequence ID" value="NZ_JAAQTL010000001.1"/>
</dbReference>
<keyword evidence="5" id="KW-1185">Reference proteome</keyword>
<feature type="region of interest" description="Disordered" evidence="1">
    <location>
        <begin position="33"/>
        <end position="55"/>
    </location>
</feature>
<gene>
    <name evidence="4" type="ORF">HBF32_10755</name>
</gene>
<dbReference type="Proteomes" id="UP000518878">
    <property type="component" value="Unassembled WGS sequence"/>
</dbReference>
<evidence type="ECO:0000259" key="3">
    <source>
        <dbReference type="Pfam" id="PF25218"/>
    </source>
</evidence>
<dbReference type="NCBIfam" id="TIGR01643">
    <property type="entry name" value="YD_repeat_2x"/>
    <property type="match status" value="4"/>
</dbReference>
<comment type="caution">
    <text evidence="4">The sequence shown here is derived from an EMBL/GenBank/DDBJ whole genome shotgun (WGS) entry which is preliminary data.</text>
</comment>
<keyword evidence="2" id="KW-0732">Signal</keyword>
<proteinExistence type="predicted"/>
<name>A0A7X5QV16_9GAMM</name>
<feature type="signal peptide" evidence="2">
    <location>
        <begin position="1"/>
        <end position="29"/>
    </location>
</feature>
<dbReference type="NCBIfam" id="TIGR03696">
    <property type="entry name" value="Rhs_assc_core"/>
    <property type="match status" value="1"/>
</dbReference>
<evidence type="ECO:0000256" key="1">
    <source>
        <dbReference type="SAM" id="MobiDB-lite"/>
    </source>
</evidence>
<accession>A0A7X5QV16</accession>
<dbReference type="InterPro" id="IPR057382">
    <property type="entry name" value="TseH"/>
</dbReference>
<evidence type="ECO:0000313" key="5">
    <source>
        <dbReference type="Proteomes" id="UP000518878"/>
    </source>
</evidence>
<organism evidence="4 5">
    <name type="scientific">Luteibacter yeojuensis</name>
    <dbReference type="NCBI Taxonomy" id="345309"/>
    <lineage>
        <taxon>Bacteria</taxon>
        <taxon>Pseudomonadati</taxon>
        <taxon>Pseudomonadota</taxon>
        <taxon>Gammaproteobacteria</taxon>
        <taxon>Lysobacterales</taxon>
        <taxon>Rhodanobacteraceae</taxon>
        <taxon>Luteibacter</taxon>
    </lineage>
</organism>